<dbReference type="GO" id="GO:0004016">
    <property type="term" value="F:adenylate cyclase activity"/>
    <property type="evidence" value="ECO:0007669"/>
    <property type="project" value="UniProtKB-ARBA"/>
</dbReference>
<evidence type="ECO:0000256" key="1">
    <source>
        <dbReference type="SAM" id="Phobius"/>
    </source>
</evidence>
<reference evidence="4" key="1">
    <citation type="submission" date="2016-10" db="EMBL/GenBank/DDBJ databases">
        <authorList>
            <person name="Varghese N."/>
            <person name="Submissions S."/>
        </authorList>
    </citation>
    <scope>NUCLEOTIDE SEQUENCE [LARGE SCALE GENOMIC DNA]</scope>
    <source>
        <strain evidence="4">DSM 28453</strain>
    </source>
</reference>
<organism evidence="3 4">
    <name type="scientific">Shimia haliotis</name>
    <dbReference type="NCBI Taxonomy" id="1280847"/>
    <lineage>
        <taxon>Bacteria</taxon>
        <taxon>Pseudomonadati</taxon>
        <taxon>Pseudomonadota</taxon>
        <taxon>Alphaproteobacteria</taxon>
        <taxon>Rhodobacterales</taxon>
        <taxon>Roseobacteraceae</taxon>
    </lineage>
</organism>
<dbReference type="CDD" id="cd07302">
    <property type="entry name" value="CHD"/>
    <property type="match status" value="1"/>
</dbReference>
<feature type="domain" description="Guanylate cyclase" evidence="2">
    <location>
        <begin position="173"/>
        <end position="302"/>
    </location>
</feature>
<protein>
    <submittedName>
        <fullName evidence="3">Adenylate cyclase, class 3</fullName>
    </submittedName>
</protein>
<dbReference type="STRING" id="1280847.SAMN04488036_103288"/>
<dbReference type="InterPro" id="IPR050697">
    <property type="entry name" value="Adenylyl/Guanylyl_Cyclase_3/4"/>
</dbReference>
<keyword evidence="1" id="KW-0812">Transmembrane</keyword>
<name>A0A1I4DRJ2_9RHOB</name>
<dbReference type="Proteomes" id="UP000198851">
    <property type="component" value="Unassembled WGS sequence"/>
</dbReference>
<proteinExistence type="predicted"/>
<feature type="transmembrane region" description="Helical" evidence="1">
    <location>
        <begin position="48"/>
        <end position="70"/>
    </location>
</feature>
<accession>A0A1I4DRJ2</accession>
<evidence type="ECO:0000259" key="2">
    <source>
        <dbReference type="PROSITE" id="PS50125"/>
    </source>
</evidence>
<dbReference type="RefSeq" id="WP_093323263.1">
    <property type="nucleotide sequence ID" value="NZ_FOSZ01000003.1"/>
</dbReference>
<keyword evidence="1" id="KW-1133">Transmembrane helix</keyword>
<dbReference type="PANTHER" id="PTHR43081">
    <property type="entry name" value="ADENYLATE CYCLASE, TERMINAL-DIFFERENTIATION SPECIFIC-RELATED"/>
    <property type="match status" value="1"/>
</dbReference>
<dbReference type="SUPFAM" id="SSF55073">
    <property type="entry name" value="Nucleotide cyclase"/>
    <property type="match status" value="1"/>
</dbReference>
<dbReference type="AlphaFoldDB" id="A0A1I4DRJ2"/>
<feature type="transmembrane region" description="Helical" evidence="1">
    <location>
        <begin position="90"/>
        <end position="111"/>
    </location>
</feature>
<evidence type="ECO:0000313" key="3">
    <source>
        <dbReference type="EMBL" id="SFK94591.1"/>
    </source>
</evidence>
<dbReference type="GO" id="GO:0035556">
    <property type="term" value="P:intracellular signal transduction"/>
    <property type="evidence" value="ECO:0007669"/>
    <property type="project" value="InterPro"/>
</dbReference>
<keyword evidence="4" id="KW-1185">Reference proteome</keyword>
<dbReference type="Gene3D" id="3.30.70.1230">
    <property type="entry name" value="Nucleotide cyclase"/>
    <property type="match status" value="1"/>
</dbReference>
<dbReference type="GO" id="GO:0009190">
    <property type="term" value="P:cyclic nucleotide biosynthetic process"/>
    <property type="evidence" value="ECO:0007669"/>
    <property type="project" value="InterPro"/>
</dbReference>
<dbReference type="OrthoDB" id="341967at2"/>
<feature type="transmembrane region" description="Helical" evidence="1">
    <location>
        <begin position="20"/>
        <end position="42"/>
    </location>
</feature>
<evidence type="ECO:0000313" key="4">
    <source>
        <dbReference type="Proteomes" id="UP000198851"/>
    </source>
</evidence>
<dbReference type="InterPro" id="IPR029787">
    <property type="entry name" value="Nucleotide_cyclase"/>
</dbReference>
<dbReference type="InterPro" id="IPR001054">
    <property type="entry name" value="A/G_cyclase"/>
</dbReference>
<dbReference type="PANTHER" id="PTHR43081:SF1">
    <property type="entry name" value="ADENYLATE CYCLASE, TERMINAL-DIFFERENTIATION SPECIFIC"/>
    <property type="match status" value="1"/>
</dbReference>
<dbReference type="Pfam" id="PF00211">
    <property type="entry name" value="Guanylate_cyc"/>
    <property type="match status" value="1"/>
</dbReference>
<dbReference type="EMBL" id="FOSZ01000003">
    <property type="protein sequence ID" value="SFK94591.1"/>
    <property type="molecule type" value="Genomic_DNA"/>
</dbReference>
<keyword evidence="1" id="KW-0472">Membrane</keyword>
<feature type="transmembrane region" description="Helical" evidence="1">
    <location>
        <begin position="131"/>
        <end position="151"/>
    </location>
</feature>
<gene>
    <name evidence="3" type="ORF">SAMN04488036_103288</name>
</gene>
<sequence>MSTMQKPFSPESLKQHLPTLVFILIFAGVAGAFYGYIMAQIVGRNYSGLLLVWGAFRGVFVALVVSLLELTVHRKRVQRTFRSMAFVPAFLLRSVITSWHLVLALALSHVVFSPEWATFENWMQRGFMRDFVFASGTALMIQLTLQARRLVGGRTLRHLLMGRYSRPVNEKRIFVLADIVGFTAMADKLGDQRSLEFVTSLFLDIDPAIHRNGGTVHNYVGDEVVASWRVRSKAENTRVLRCLYDIFEKVEDVRAQYLEKFGVAPNLRIGMAAGPVAVGECGGEKRQVVYIGDTINTAKRLQDACKPYGVGVMTDADTLAHMDLPDDITATEMGRTTLRGRETETLMMALGTNAGPYSLPALGN</sequence>
<dbReference type="PROSITE" id="PS50125">
    <property type="entry name" value="GUANYLATE_CYCLASE_2"/>
    <property type="match status" value="1"/>
</dbReference>